<evidence type="ECO:0000256" key="1">
    <source>
        <dbReference type="SAM" id="MobiDB-lite"/>
    </source>
</evidence>
<gene>
    <name evidence="2" type="ORF">vBAcoSR7M_41</name>
</gene>
<dbReference type="EMBL" id="MT345684">
    <property type="protein sequence ID" value="QJI53363.1"/>
    <property type="molecule type" value="Genomic_DNA"/>
</dbReference>
<keyword evidence="3" id="KW-1185">Reference proteome</keyword>
<dbReference type="Pfam" id="PF10983">
    <property type="entry name" value="DUF2793"/>
    <property type="match status" value="1"/>
</dbReference>
<sequence>MTTVRLELPELADSQAGKYLTHNEALKKLDLFVNGSLISRTVQTPPGSPYDGMAYYVPTGATGDWSSNVGSLAHRYNGQWDFYPVPVDQKFFINDEGVNTRWNGSSFSDEESGGGGGGGAQGKAYVDVTSGNQTLNATQASVPVIQIDGTPGTSRTITLPALEQMWVVANDSNAGCTLQTGSGGTIFLEAGYQYVIFGDGTGIRAAVTIAPQGLKMNGDLILPIYTTASAPDPTTRYMVCIGVTDGDGGDPCLAVSDGGAWKRVALGATISAS</sequence>
<evidence type="ECO:0000313" key="3">
    <source>
        <dbReference type="Proteomes" id="UP000503037"/>
    </source>
</evidence>
<feature type="region of interest" description="Disordered" evidence="1">
    <location>
        <begin position="103"/>
        <end position="123"/>
    </location>
</feature>
<reference evidence="3" key="1">
    <citation type="submission" date="2020-04" db="EMBL/GenBank/DDBJ databases">
        <authorList>
            <person name="Ma R."/>
            <person name="Lai J."/>
            <person name="Yang Y."/>
            <person name="Jiao N."/>
            <person name="Zhang R."/>
        </authorList>
    </citation>
    <scope>NUCLEOTIDE SEQUENCE [LARGE SCALE GENOMIC DNA]</scope>
</reference>
<evidence type="ECO:0000313" key="2">
    <source>
        <dbReference type="EMBL" id="QJI53363.1"/>
    </source>
</evidence>
<protein>
    <submittedName>
        <fullName evidence="2">Ribonuclease III</fullName>
    </submittedName>
</protein>
<accession>A0A6M3YN73</accession>
<dbReference type="InterPro" id="IPR021251">
    <property type="entry name" value="DUF2793"/>
</dbReference>
<dbReference type="Proteomes" id="UP000503037">
    <property type="component" value="Segment"/>
</dbReference>
<proteinExistence type="predicted"/>
<organism evidence="2 3">
    <name type="scientific">Alteromonas phage vB_AcoS-R7M</name>
    <dbReference type="NCBI Taxonomy" id="2729541"/>
    <lineage>
        <taxon>Viruses</taxon>
        <taxon>Duplodnaviria</taxon>
        <taxon>Heunggongvirae</taxon>
        <taxon>Uroviricota</taxon>
        <taxon>Caudoviricetes</taxon>
        <taxon>Queuovirinae</taxon>
        <taxon>Amoyvirus</taxon>
        <taxon>Amoyvirus R7M</taxon>
    </lineage>
</organism>
<name>A0A6M3YN73_9CAUD</name>